<organism evidence="2">
    <name type="scientific">Hexamita inflata</name>
    <dbReference type="NCBI Taxonomy" id="28002"/>
    <lineage>
        <taxon>Eukaryota</taxon>
        <taxon>Metamonada</taxon>
        <taxon>Diplomonadida</taxon>
        <taxon>Hexamitidae</taxon>
        <taxon>Hexamitinae</taxon>
        <taxon>Hexamita</taxon>
    </lineage>
</organism>
<accession>A0AA86NYQ5</accession>
<gene>
    <name evidence="2" type="ORF">HINF_LOCUS15891</name>
    <name evidence="3" type="ORF">HINF_LOCUS71473</name>
</gene>
<evidence type="ECO:0000313" key="2">
    <source>
        <dbReference type="EMBL" id="CAI9928246.1"/>
    </source>
</evidence>
<proteinExistence type="predicted"/>
<protein>
    <submittedName>
        <fullName evidence="3">Hypothetical_protein</fullName>
    </submittedName>
</protein>
<reference evidence="3 4" key="2">
    <citation type="submission" date="2024-07" db="EMBL/GenBank/DDBJ databases">
        <authorList>
            <person name="Akdeniz Z."/>
        </authorList>
    </citation>
    <scope>NUCLEOTIDE SEQUENCE [LARGE SCALE GENOMIC DNA]</scope>
</reference>
<reference evidence="2" key="1">
    <citation type="submission" date="2023-06" db="EMBL/GenBank/DDBJ databases">
        <authorList>
            <person name="Kurt Z."/>
        </authorList>
    </citation>
    <scope>NUCLEOTIDE SEQUENCE</scope>
</reference>
<dbReference type="EMBL" id="CATOUU010000389">
    <property type="protein sequence ID" value="CAI9928246.1"/>
    <property type="molecule type" value="Genomic_DNA"/>
</dbReference>
<dbReference type="EMBL" id="CAXDID020000551">
    <property type="protein sequence ID" value="CAL6102032.1"/>
    <property type="molecule type" value="Genomic_DNA"/>
</dbReference>
<keyword evidence="4" id="KW-1185">Reference proteome</keyword>
<name>A0AA86NYQ5_9EUKA</name>
<keyword evidence="1" id="KW-0812">Transmembrane</keyword>
<keyword evidence="1" id="KW-0472">Membrane</keyword>
<evidence type="ECO:0000256" key="1">
    <source>
        <dbReference type="SAM" id="Phobius"/>
    </source>
</evidence>
<feature type="transmembrane region" description="Helical" evidence="1">
    <location>
        <begin position="6"/>
        <end position="27"/>
    </location>
</feature>
<keyword evidence="1" id="KW-1133">Transmembrane helix</keyword>
<comment type="caution">
    <text evidence="2">The sequence shown here is derived from an EMBL/GenBank/DDBJ whole genome shotgun (WGS) entry which is preliminary data.</text>
</comment>
<dbReference type="AlphaFoldDB" id="A0AA86NYQ5"/>
<sequence>MLITVLYIIFAFVVLKFLFMAFHMINLKKNASIVSKPQKTYDQNWVKSYLESHFSNIGLSRHLDLQKMVLSSQNQIPLEQLILSHHFKRISVNMIRDAVKSSDQFVIMNNKLVIKNLFQKVDLKPLTLFFFAPEWFVKLYFEPVLILSQENELSECCEVVFGTAEKALKVFEQYGAEQIDEKKVRKCAKMSNPDKILDLLVVVKNLQ</sequence>
<evidence type="ECO:0000313" key="3">
    <source>
        <dbReference type="EMBL" id="CAL6102032.1"/>
    </source>
</evidence>
<evidence type="ECO:0000313" key="4">
    <source>
        <dbReference type="Proteomes" id="UP001642409"/>
    </source>
</evidence>
<dbReference type="Proteomes" id="UP001642409">
    <property type="component" value="Unassembled WGS sequence"/>
</dbReference>